<feature type="compositionally biased region" description="Basic and acidic residues" evidence="7">
    <location>
        <begin position="295"/>
        <end position="309"/>
    </location>
</feature>
<dbReference type="PANTHER" id="PTHR16684:SF11">
    <property type="entry name" value="CENTROMERE PROTEIN C"/>
    <property type="match status" value="1"/>
</dbReference>
<dbReference type="GO" id="GO:0019237">
    <property type="term" value="F:centromeric DNA binding"/>
    <property type="evidence" value="ECO:0007669"/>
    <property type="project" value="InterPro"/>
</dbReference>
<dbReference type="InterPro" id="IPR014710">
    <property type="entry name" value="RmlC-like_jellyroll"/>
</dbReference>
<feature type="compositionally biased region" description="Basic residues" evidence="7">
    <location>
        <begin position="584"/>
        <end position="595"/>
    </location>
</feature>
<feature type="compositionally biased region" description="Polar residues" evidence="7">
    <location>
        <begin position="140"/>
        <end position="161"/>
    </location>
</feature>
<dbReference type="Gene3D" id="2.60.120.10">
    <property type="entry name" value="Jelly Rolls"/>
    <property type="match status" value="1"/>
</dbReference>
<dbReference type="EMBL" id="JAPZBO010000009">
    <property type="protein sequence ID" value="KAJ5302665.1"/>
    <property type="molecule type" value="Genomic_DNA"/>
</dbReference>
<dbReference type="GO" id="GO:0051455">
    <property type="term" value="P:spindle attachment to meiosis I kinetochore"/>
    <property type="evidence" value="ECO:0007669"/>
    <property type="project" value="TreeGrafter"/>
</dbReference>
<evidence type="ECO:0000256" key="6">
    <source>
        <dbReference type="ARBA" id="ARBA00075033"/>
    </source>
</evidence>
<dbReference type="Pfam" id="PF15624">
    <property type="entry name" value="Mif2_N"/>
    <property type="match status" value="1"/>
</dbReference>
<evidence type="ECO:0000259" key="9">
    <source>
        <dbReference type="Pfam" id="PF15624"/>
    </source>
</evidence>
<evidence type="ECO:0000256" key="4">
    <source>
        <dbReference type="ARBA" id="ARBA00023242"/>
    </source>
</evidence>
<dbReference type="InterPro" id="IPR011051">
    <property type="entry name" value="RmlC_Cupin_sf"/>
</dbReference>
<dbReference type="InterPro" id="IPR028929">
    <property type="entry name" value="Mif2_N"/>
</dbReference>
<feature type="compositionally biased region" description="Acidic residues" evidence="7">
    <location>
        <begin position="57"/>
        <end position="66"/>
    </location>
</feature>
<evidence type="ECO:0000256" key="5">
    <source>
        <dbReference type="ARBA" id="ARBA00057947"/>
    </source>
</evidence>
<evidence type="ECO:0000313" key="10">
    <source>
        <dbReference type="EMBL" id="KAJ5302665.1"/>
    </source>
</evidence>
<gene>
    <name evidence="10" type="ORF">N7476_009464</name>
</gene>
<dbReference type="AlphaFoldDB" id="A0A9W9PNE0"/>
<feature type="compositionally biased region" description="Basic and acidic residues" evidence="7">
    <location>
        <begin position="29"/>
        <end position="38"/>
    </location>
</feature>
<evidence type="ECO:0000313" key="11">
    <source>
        <dbReference type="Proteomes" id="UP001147746"/>
    </source>
</evidence>
<feature type="region of interest" description="Disordered" evidence="7">
    <location>
        <begin position="380"/>
        <end position="418"/>
    </location>
</feature>
<dbReference type="OrthoDB" id="1939643at2759"/>
<dbReference type="CDD" id="cd06993">
    <property type="entry name" value="cupin_CENP-C_C"/>
    <property type="match status" value="1"/>
</dbReference>
<comment type="function">
    <text evidence="5">Component of the kinetochore, a multiprotein complex that assembles on centromeric DNA and attaches chromosomes to spindle microtubules, mediating chromosome segregation and sister chromatid segregation during meiosis and mitosis. Component of the inner kinetochore constitutive centromere-associated network (CCAN), which serves as a structural platform for outer kinetochore assembly.</text>
</comment>
<dbReference type="FunFam" id="2.60.120.10:FF:000033">
    <property type="entry name" value="Centromere protein C 1"/>
    <property type="match status" value="1"/>
</dbReference>
<feature type="domain" description="Mif2 N-terminal" evidence="9">
    <location>
        <begin position="13"/>
        <end position="132"/>
    </location>
</feature>
<feature type="compositionally biased region" description="Basic residues" evidence="7">
    <location>
        <begin position="392"/>
        <end position="405"/>
    </location>
</feature>
<organism evidence="10 11">
    <name type="scientific">Penicillium atrosanguineum</name>
    <dbReference type="NCBI Taxonomy" id="1132637"/>
    <lineage>
        <taxon>Eukaryota</taxon>
        <taxon>Fungi</taxon>
        <taxon>Dikarya</taxon>
        <taxon>Ascomycota</taxon>
        <taxon>Pezizomycotina</taxon>
        <taxon>Eurotiomycetes</taxon>
        <taxon>Eurotiomycetidae</taxon>
        <taxon>Eurotiales</taxon>
        <taxon>Aspergillaceae</taxon>
        <taxon>Penicillium</taxon>
    </lineage>
</organism>
<reference evidence="10" key="1">
    <citation type="submission" date="2022-12" db="EMBL/GenBank/DDBJ databases">
        <authorList>
            <person name="Petersen C."/>
        </authorList>
    </citation>
    <scope>NUCLEOTIDE SEQUENCE</scope>
    <source>
        <strain evidence="10">IBT 21472</strain>
    </source>
</reference>
<proteinExistence type="inferred from homology"/>
<dbReference type="Pfam" id="PF11699">
    <property type="entry name" value="CENP-C_C"/>
    <property type="match status" value="1"/>
</dbReference>
<feature type="region of interest" description="Disordered" evidence="7">
    <location>
        <begin position="553"/>
        <end position="595"/>
    </location>
</feature>
<dbReference type="InterPro" id="IPR025974">
    <property type="entry name" value="Mif2/CENP-C_cupin"/>
</dbReference>
<feature type="compositionally biased region" description="Basic and acidic residues" evidence="7">
    <location>
        <begin position="380"/>
        <end position="391"/>
    </location>
</feature>
<accession>A0A9W9PNE0</accession>
<evidence type="ECO:0000256" key="1">
    <source>
        <dbReference type="ARBA" id="ARBA00004123"/>
    </source>
</evidence>
<dbReference type="GO" id="GO:0005634">
    <property type="term" value="C:nucleus"/>
    <property type="evidence" value="ECO:0007669"/>
    <property type="project" value="UniProtKB-SubCell"/>
</dbReference>
<feature type="compositionally biased region" description="Polar residues" evidence="7">
    <location>
        <begin position="247"/>
        <end position="257"/>
    </location>
</feature>
<dbReference type="GO" id="GO:0051315">
    <property type="term" value="P:attachment of mitotic spindle microtubules to kinetochore"/>
    <property type="evidence" value="ECO:0007669"/>
    <property type="project" value="TreeGrafter"/>
</dbReference>
<evidence type="ECO:0000256" key="3">
    <source>
        <dbReference type="ARBA" id="ARBA00023125"/>
    </source>
</evidence>
<evidence type="ECO:0000256" key="2">
    <source>
        <dbReference type="ARBA" id="ARBA00010291"/>
    </source>
</evidence>
<comment type="similarity">
    <text evidence="2">Belongs to the CENP-C/MIF2 family.</text>
</comment>
<name>A0A9W9PNE0_9EURO</name>
<feature type="compositionally biased region" description="Acidic residues" evidence="7">
    <location>
        <begin position="195"/>
        <end position="204"/>
    </location>
</feature>
<dbReference type="Proteomes" id="UP001147746">
    <property type="component" value="Unassembled WGS sequence"/>
</dbReference>
<dbReference type="PANTHER" id="PTHR16684">
    <property type="entry name" value="CENTROMERE PROTEIN C"/>
    <property type="match status" value="1"/>
</dbReference>
<feature type="region of interest" description="Disordered" evidence="7">
    <location>
        <begin position="1"/>
        <end position="317"/>
    </location>
</feature>
<dbReference type="GO" id="GO:0051382">
    <property type="term" value="P:kinetochore assembly"/>
    <property type="evidence" value="ECO:0007669"/>
    <property type="project" value="InterPro"/>
</dbReference>
<evidence type="ECO:0000259" key="8">
    <source>
        <dbReference type="Pfam" id="PF11699"/>
    </source>
</evidence>
<keyword evidence="3" id="KW-0238">DNA-binding</keyword>
<dbReference type="GO" id="GO:0000776">
    <property type="term" value="C:kinetochore"/>
    <property type="evidence" value="ECO:0007669"/>
    <property type="project" value="InterPro"/>
</dbReference>
<feature type="domain" description="Mif2/CENP-C cupin" evidence="8">
    <location>
        <begin position="466"/>
        <end position="550"/>
    </location>
</feature>
<keyword evidence="11" id="KW-1185">Reference proteome</keyword>
<feature type="compositionally biased region" description="Low complexity" evidence="7">
    <location>
        <begin position="222"/>
        <end position="232"/>
    </location>
</feature>
<sequence>MARGPGKARDFDFSNVGTTGRRTGITLAEGRRDEHGMEEVEGLFSSPEKSPTKLNGLEEDESDDSVGSEMSMDEGNAPGPMDFLKASNRTRESLLAPPTRSPAKRSSRKSPVLRSSPELENEFVSSSPSDGKGLTESRQDPSPLSTRSVNAGVSNPKNNLRPTKAQLAAESLGVHDFSDGEGDENANSFSQLQDDFGDSFDLGDETIVHDDEVPEQDLSTESSPAAPAAAPSRQTDKITLASKPASKGSTAKTSHPSNDPPKRRGRPPKSQRPASDEGTDARPPKKQKTSTGEFRTTREPLDPELDRVVENYAQRSGPLKGRSLYILKREVPSDTSATHTRSGRVSVRPLAYWRNERCVFGDGEAVEGQRFPLSTIKEVIRTEDAEPDQQKKGKRAGQKSKKKKQRAESSDEEDEDADIWEKEGVLHGYVPKWDPKAQASTSEEEVLDIAYAPSGIETREVKDSTFRFAKLLSSSFIGSGVVELPPEGVKKPKNSKKMHMVFYVCHGRVQVDISGVQFSAGKGCVFQVPRGNYYSFMNQHSKETRLFFTQGCVPGEDETSASRNDVQESEFEPESTTPAPPAKTRGRPKGKQKAK</sequence>
<comment type="caution">
    <text evidence="10">The sequence shown here is derived from an EMBL/GenBank/DDBJ whole genome shotgun (WGS) entry which is preliminary data.</text>
</comment>
<dbReference type="SUPFAM" id="SSF51182">
    <property type="entry name" value="RmlC-like cupins"/>
    <property type="match status" value="1"/>
</dbReference>
<reference evidence="10" key="2">
    <citation type="journal article" date="2023" name="IMA Fungus">
        <title>Comparative genomic study of the Penicillium genus elucidates a diverse pangenome and 15 lateral gene transfer events.</title>
        <authorList>
            <person name="Petersen C."/>
            <person name="Sorensen T."/>
            <person name="Nielsen M.R."/>
            <person name="Sondergaard T.E."/>
            <person name="Sorensen J.L."/>
            <person name="Fitzpatrick D.A."/>
            <person name="Frisvad J.C."/>
            <person name="Nielsen K.L."/>
        </authorList>
    </citation>
    <scope>NUCLEOTIDE SEQUENCE</scope>
    <source>
        <strain evidence="10">IBT 21472</strain>
    </source>
</reference>
<comment type="subcellular location">
    <subcellularLocation>
        <location evidence="1">Nucleus</location>
    </subcellularLocation>
</comment>
<dbReference type="InterPro" id="IPR028386">
    <property type="entry name" value="CENP-C/Mif2/cnp3"/>
</dbReference>
<protein>
    <recommendedName>
        <fullName evidence="6">CENP-C homolog</fullName>
    </recommendedName>
</protein>
<keyword evidence="4" id="KW-0539">Nucleus</keyword>
<evidence type="ECO:0000256" key="7">
    <source>
        <dbReference type="SAM" id="MobiDB-lite"/>
    </source>
</evidence>